<feature type="transmembrane region" description="Helical" evidence="6">
    <location>
        <begin position="6"/>
        <end position="24"/>
    </location>
</feature>
<feature type="domain" description="DUF2179" evidence="7">
    <location>
        <begin position="109"/>
        <end position="161"/>
    </location>
</feature>
<gene>
    <name evidence="9" type="ORF">J2Z65_006914</name>
</gene>
<dbReference type="EMBL" id="JAGGKV010000038">
    <property type="protein sequence ID" value="MBP1967642.1"/>
    <property type="molecule type" value="Genomic_DNA"/>
</dbReference>
<dbReference type="Gene3D" id="3.30.70.120">
    <property type="match status" value="1"/>
</dbReference>
<comment type="subcellular location">
    <subcellularLocation>
        <location evidence="1 6">Cell membrane</location>
        <topology evidence="1 6">Multi-pass membrane protein</topology>
    </subcellularLocation>
</comment>
<keyword evidence="5 6" id="KW-0472">Membrane</keyword>
<dbReference type="CDD" id="cd16381">
    <property type="entry name" value="YitT_C_like_1"/>
    <property type="match status" value="1"/>
</dbReference>
<accession>A0ABS4I9N6</accession>
<dbReference type="Pfam" id="PF10035">
    <property type="entry name" value="DUF2179"/>
    <property type="match status" value="1"/>
</dbReference>
<evidence type="ECO:0000256" key="6">
    <source>
        <dbReference type="HAMAP-Rule" id="MF_01515"/>
    </source>
</evidence>
<keyword evidence="10" id="KW-1185">Reference proteome</keyword>
<evidence type="ECO:0000256" key="2">
    <source>
        <dbReference type="ARBA" id="ARBA00022475"/>
    </source>
</evidence>
<protein>
    <recommendedName>
        <fullName evidence="6">UPF0316 protein J2Z65_006914</fullName>
    </recommendedName>
</protein>
<dbReference type="NCBIfam" id="NF003194">
    <property type="entry name" value="PRK04164.1-5"/>
    <property type="match status" value="1"/>
</dbReference>
<evidence type="ECO:0000313" key="10">
    <source>
        <dbReference type="Proteomes" id="UP001519344"/>
    </source>
</evidence>
<dbReference type="Pfam" id="PF18955">
    <property type="entry name" value="DUF5698"/>
    <property type="match status" value="1"/>
</dbReference>
<evidence type="ECO:0000259" key="7">
    <source>
        <dbReference type="Pfam" id="PF10035"/>
    </source>
</evidence>
<name>A0ABS4I9N6_9BACL</name>
<dbReference type="InterPro" id="IPR019264">
    <property type="entry name" value="DUF2179"/>
</dbReference>
<dbReference type="InterPro" id="IPR022930">
    <property type="entry name" value="UPF0316"/>
</dbReference>
<evidence type="ECO:0000256" key="3">
    <source>
        <dbReference type="ARBA" id="ARBA00022692"/>
    </source>
</evidence>
<dbReference type="Proteomes" id="UP001519344">
    <property type="component" value="Unassembled WGS sequence"/>
</dbReference>
<feature type="transmembrane region" description="Helical" evidence="6">
    <location>
        <begin position="58"/>
        <end position="76"/>
    </location>
</feature>
<dbReference type="RefSeq" id="WP_167062897.1">
    <property type="nucleotide sequence ID" value="NZ_JAAOZR010000025.1"/>
</dbReference>
<evidence type="ECO:0000256" key="1">
    <source>
        <dbReference type="ARBA" id="ARBA00004651"/>
    </source>
</evidence>
<dbReference type="PANTHER" id="PTHR40060:SF1">
    <property type="entry name" value="UPF0316 PROTEIN YEBE"/>
    <property type="match status" value="1"/>
</dbReference>
<dbReference type="InterPro" id="IPR044035">
    <property type="entry name" value="DUF5698"/>
</dbReference>
<comment type="similarity">
    <text evidence="6">Belongs to the UPF0316 family.</text>
</comment>
<feature type="transmembrane region" description="Helical" evidence="6">
    <location>
        <begin position="31"/>
        <end position="52"/>
    </location>
</feature>
<keyword evidence="4 6" id="KW-1133">Transmembrane helix</keyword>
<evidence type="ECO:0000259" key="8">
    <source>
        <dbReference type="Pfam" id="PF18955"/>
    </source>
</evidence>
<sequence>MWILLTIFIIQVIYVSSLTTRMILTLRGYRYFAALISMVDIMVYTIGLKLVLDNLSQPINLVVYCISYGIGILCGMKLEEKLALGYVTVQIIPSSRDNTISSILREKGYGITQWMGEGMDGERVLLSITMQRRNQSQLFQEISEIDPQAFMVAHDIKQYRGGFFAGQLGGSKK</sequence>
<comment type="caution">
    <text evidence="9">The sequence shown here is derived from an EMBL/GenBank/DDBJ whole genome shotgun (WGS) entry which is preliminary data.</text>
</comment>
<feature type="domain" description="DUF5698" evidence="8">
    <location>
        <begin position="19"/>
        <end position="76"/>
    </location>
</feature>
<reference evidence="9 10" key="1">
    <citation type="submission" date="2021-03" db="EMBL/GenBank/DDBJ databases">
        <title>Genomic Encyclopedia of Type Strains, Phase IV (KMG-IV): sequencing the most valuable type-strain genomes for metagenomic binning, comparative biology and taxonomic classification.</title>
        <authorList>
            <person name="Goeker M."/>
        </authorList>
    </citation>
    <scope>NUCLEOTIDE SEQUENCE [LARGE SCALE GENOMIC DNA]</scope>
    <source>
        <strain evidence="9 10">DSM 24950</strain>
    </source>
</reference>
<evidence type="ECO:0000256" key="4">
    <source>
        <dbReference type="ARBA" id="ARBA00022989"/>
    </source>
</evidence>
<organism evidence="9 10">
    <name type="scientific">Paenibacillus aceris</name>
    <dbReference type="NCBI Taxonomy" id="869555"/>
    <lineage>
        <taxon>Bacteria</taxon>
        <taxon>Bacillati</taxon>
        <taxon>Bacillota</taxon>
        <taxon>Bacilli</taxon>
        <taxon>Bacillales</taxon>
        <taxon>Paenibacillaceae</taxon>
        <taxon>Paenibacillus</taxon>
    </lineage>
</organism>
<proteinExistence type="inferred from homology"/>
<dbReference type="InterPro" id="IPR015867">
    <property type="entry name" value="N-reg_PII/ATP_PRibTrfase_C"/>
</dbReference>
<keyword evidence="3 6" id="KW-0812">Transmembrane</keyword>
<keyword evidence="2 6" id="KW-1003">Cell membrane</keyword>
<evidence type="ECO:0000256" key="5">
    <source>
        <dbReference type="ARBA" id="ARBA00023136"/>
    </source>
</evidence>
<dbReference type="PANTHER" id="PTHR40060">
    <property type="entry name" value="UPF0316 PROTEIN YEBE"/>
    <property type="match status" value="1"/>
</dbReference>
<evidence type="ECO:0000313" key="9">
    <source>
        <dbReference type="EMBL" id="MBP1967642.1"/>
    </source>
</evidence>
<dbReference type="HAMAP" id="MF_01515">
    <property type="entry name" value="UPF0316"/>
    <property type="match status" value="1"/>
</dbReference>